<dbReference type="NCBIfam" id="NF041636">
    <property type="entry name" value="slam_lipo"/>
    <property type="match status" value="1"/>
</dbReference>
<reference evidence="4 5" key="1">
    <citation type="submission" date="2020-03" db="EMBL/GenBank/DDBJ databases">
        <authorList>
            <person name="Lai Q."/>
        </authorList>
    </citation>
    <scope>NUCLEOTIDE SEQUENCE [LARGE SCALE GENOMIC DNA]</scope>
    <source>
        <strain evidence="4 5">CCUG 25036</strain>
    </source>
</reference>
<dbReference type="SUPFAM" id="SSF56925">
    <property type="entry name" value="OMPA-like"/>
    <property type="match status" value="1"/>
</dbReference>
<feature type="domain" description="HphA C-terminal" evidence="3">
    <location>
        <begin position="143"/>
        <end position="255"/>
    </location>
</feature>
<dbReference type="InterPro" id="IPR054536">
    <property type="entry name" value="HphA_C"/>
</dbReference>
<keyword evidence="5" id="KW-1185">Reference proteome</keyword>
<dbReference type="Pfam" id="PF22828">
    <property type="entry name" value="HphA_N"/>
    <property type="match status" value="1"/>
</dbReference>
<feature type="chain" id="PRO_5030659178" evidence="1">
    <location>
        <begin position="26"/>
        <end position="256"/>
    </location>
</feature>
<keyword evidence="1" id="KW-0732">Signal</keyword>
<gene>
    <name evidence="4" type="ORF">HBF25_13610</name>
</gene>
<evidence type="ECO:0000256" key="1">
    <source>
        <dbReference type="SAM" id="SignalP"/>
    </source>
</evidence>
<dbReference type="Gene3D" id="2.40.160.90">
    <property type="match status" value="1"/>
</dbReference>
<evidence type="ECO:0000259" key="2">
    <source>
        <dbReference type="Pfam" id="PF22828"/>
    </source>
</evidence>
<dbReference type="Pfam" id="PF22829">
    <property type="entry name" value="HphA_C"/>
    <property type="match status" value="1"/>
</dbReference>
<dbReference type="InterPro" id="IPR054535">
    <property type="entry name" value="HphA_N"/>
</dbReference>
<dbReference type="Proteomes" id="UP000490980">
    <property type="component" value="Unassembled WGS sequence"/>
</dbReference>
<name>A0A7X5UBX5_9GAMM</name>
<dbReference type="InterPro" id="IPR054843">
    <property type="entry name" value="Slam_hemophilin_C"/>
</dbReference>
<dbReference type="InterPro" id="IPR011250">
    <property type="entry name" value="OMP/PagP_B-barrel"/>
</dbReference>
<dbReference type="RefSeq" id="WP_166949282.1">
    <property type="nucleotide sequence ID" value="NZ_CP077072.1"/>
</dbReference>
<evidence type="ECO:0000313" key="4">
    <source>
        <dbReference type="EMBL" id="NII07418.1"/>
    </source>
</evidence>
<feature type="domain" description="HphA N-terminal heme-binding" evidence="2">
    <location>
        <begin position="23"/>
        <end position="132"/>
    </location>
</feature>
<comment type="caution">
    <text evidence="4">The sequence shown here is derived from an EMBL/GenBank/DDBJ whole genome shotgun (WGS) entry which is preliminary data.</text>
</comment>
<evidence type="ECO:0000313" key="5">
    <source>
        <dbReference type="Proteomes" id="UP000490980"/>
    </source>
</evidence>
<dbReference type="EMBL" id="JAARLZ010000007">
    <property type="protein sequence ID" value="NII07418.1"/>
    <property type="molecule type" value="Genomic_DNA"/>
</dbReference>
<accession>A0A7X5UBX5</accession>
<dbReference type="AlphaFoldDB" id="A0A7X5UBX5"/>
<organism evidence="4 5">
    <name type="scientific">Luteibacter anthropi</name>
    <dbReference type="NCBI Taxonomy" id="564369"/>
    <lineage>
        <taxon>Bacteria</taxon>
        <taxon>Pseudomonadati</taxon>
        <taxon>Pseudomonadota</taxon>
        <taxon>Gammaproteobacteria</taxon>
        <taxon>Lysobacterales</taxon>
        <taxon>Rhodanobacteraceae</taxon>
        <taxon>Luteibacter</taxon>
    </lineage>
</organism>
<feature type="signal peptide" evidence="1">
    <location>
        <begin position="1"/>
        <end position="25"/>
    </location>
</feature>
<sequence>MQGFPLKALGLLSVGALLLAGSAHAQVVGAVSNNNISAGSSTVNGGPHHSGLPGIGVPSTGTSSLVDFAGLTAYGSTDAKGVTFLNFASPTPPAGSPPDHTQLGSFHFAKVSNANVYYGEWSQTASAADGTHATYYAGDTAGTTVPTTGTASYAVQGISDYASNGALAGTFQANFASRQLTGSVSNGNYTVNIGTATIAGANIVGAGGSASVGGVGVASNGSVNGRFFGANAASVAGIVSFANARQYNTAFGGAKQ</sequence>
<evidence type="ECO:0000259" key="3">
    <source>
        <dbReference type="Pfam" id="PF22829"/>
    </source>
</evidence>
<protein>
    <submittedName>
        <fullName evidence="4">Transferrin-binding protein-like solute binding protein</fullName>
    </submittedName>
</protein>
<proteinExistence type="predicted"/>